<keyword evidence="4" id="KW-0812">Transmembrane</keyword>
<dbReference type="AlphaFoldDB" id="A0AAD1G2S6"/>
<evidence type="ECO:0000313" key="7">
    <source>
        <dbReference type="EMBL" id="RKS88155.1"/>
    </source>
</evidence>
<evidence type="ECO:0000256" key="3">
    <source>
        <dbReference type="ARBA" id="ARBA00023315"/>
    </source>
</evidence>
<keyword evidence="4" id="KW-1133">Transmembrane helix</keyword>
<evidence type="ECO:0000259" key="5">
    <source>
        <dbReference type="SMART" id="SM00563"/>
    </source>
</evidence>
<dbReference type="GO" id="GO:0006654">
    <property type="term" value="P:phosphatidic acid biosynthetic process"/>
    <property type="evidence" value="ECO:0007669"/>
    <property type="project" value="TreeGrafter"/>
</dbReference>
<dbReference type="PANTHER" id="PTHR10434">
    <property type="entry name" value="1-ACYL-SN-GLYCEROL-3-PHOSPHATE ACYLTRANSFERASE"/>
    <property type="match status" value="1"/>
</dbReference>
<comment type="pathway">
    <text evidence="1">Lipid metabolism.</text>
</comment>
<feature type="transmembrane region" description="Helical" evidence="4">
    <location>
        <begin position="6"/>
        <end position="30"/>
    </location>
</feature>
<proteinExistence type="predicted"/>
<dbReference type="GO" id="GO:0003841">
    <property type="term" value="F:1-acylglycerol-3-phosphate O-acyltransferase activity"/>
    <property type="evidence" value="ECO:0007669"/>
    <property type="project" value="TreeGrafter"/>
</dbReference>
<dbReference type="Proteomes" id="UP000275727">
    <property type="component" value="Chromosome"/>
</dbReference>
<feature type="domain" description="Phospholipid/glycerol acyltransferase" evidence="5">
    <location>
        <begin position="69"/>
        <end position="183"/>
    </location>
</feature>
<keyword evidence="4" id="KW-0472">Membrane</keyword>
<evidence type="ECO:0000256" key="1">
    <source>
        <dbReference type="ARBA" id="ARBA00005189"/>
    </source>
</evidence>
<dbReference type="CDD" id="cd07989">
    <property type="entry name" value="LPLAT_AGPAT-like"/>
    <property type="match status" value="1"/>
</dbReference>
<sequence length="227" mass="25005">MIVFRSIAFALVFYVVGALLVIAAGFDALISRRRAHVGARRWSAFFLWSSSRIAGVRLKIVGEPPKGPVIVAMKHQAAYETMAAPRLFRWPAVVMKAELMRIPVWGWIARRHGSIPVDRDASSAAMRTMLRVAEQAVAEGREIVIFPEGTRTPVGEAPPLKPGVSGLYKLMKLPVVPVALDSGTLWPRGSFWKQPGTITMRFGEVIPAGLDRKTFEARLHAAINEVP</sequence>
<keyword evidence="3 6" id="KW-0012">Acyltransferase</keyword>
<keyword evidence="2" id="KW-0808">Transferase</keyword>
<name>A0AAD1G2S6_SPHMI</name>
<evidence type="ECO:0000313" key="9">
    <source>
        <dbReference type="Proteomes" id="UP000276029"/>
    </source>
</evidence>
<evidence type="ECO:0000256" key="4">
    <source>
        <dbReference type="SAM" id="Phobius"/>
    </source>
</evidence>
<evidence type="ECO:0000313" key="8">
    <source>
        <dbReference type="Proteomes" id="UP000275727"/>
    </source>
</evidence>
<reference evidence="7 9" key="2">
    <citation type="submission" date="2018-10" db="EMBL/GenBank/DDBJ databases">
        <title>Genomic Encyclopedia of Type Strains, Phase IV (KMG-IV): sequencing the most valuable type-strain genomes for metagenomic binning, comparative biology and taxonomic classification.</title>
        <authorList>
            <person name="Goeker M."/>
        </authorList>
    </citation>
    <scope>NUCLEOTIDE SEQUENCE [LARGE SCALE GENOMIC DNA]</scope>
    <source>
        <strain evidence="7 9">DSM 19791</strain>
    </source>
</reference>
<dbReference type="PANTHER" id="PTHR10434:SF40">
    <property type="entry name" value="1-ACYL-SN-GLYCEROL-3-PHOSPHATE ACYLTRANSFERASE"/>
    <property type="match status" value="1"/>
</dbReference>
<dbReference type="Proteomes" id="UP000276029">
    <property type="component" value="Unassembled WGS sequence"/>
</dbReference>
<dbReference type="InterPro" id="IPR002123">
    <property type="entry name" value="Plipid/glycerol_acylTrfase"/>
</dbReference>
<dbReference type="SUPFAM" id="SSF69593">
    <property type="entry name" value="Glycerol-3-phosphate (1)-acyltransferase"/>
    <property type="match status" value="1"/>
</dbReference>
<organism evidence="6 8">
    <name type="scientific">Sphingosinicella microcystinivorans</name>
    <dbReference type="NCBI Taxonomy" id="335406"/>
    <lineage>
        <taxon>Bacteria</taxon>
        <taxon>Pseudomonadati</taxon>
        <taxon>Pseudomonadota</taxon>
        <taxon>Alphaproteobacteria</taxon>
        <taxon>Sphingomonadales</taxon>
        <taxon>Sphingosinicellaceae</taxon>
        <taxon>Sphingosinicella</taxon>
    </lineage>
</organism>
<dbReference type="SMART" id="SM00563">
    <property type="entry name" value="PlsC"/>
    <property type="match status" value="1"/>
</dbReference>
<reference evidence="6 8" key="1">
    <citation type="submission" date="2018-06" db="EMBL/GenBank/DDBJ databases">
        <title>Complete Genome Sequence of the Microcystin-Degrading Bacterium Sphingosinicella microcystinivorans Strain B-9.</title>
        <authorList>
            <person name="Jin H."/>
            <person name="Nishizawa T."/>
            <person name="Guo Y."/>
            <person name="Nishizawa A."/>
            <person name="Park H."/>
            <person name="Kato H."/>
            <person name="Tsuji K."/>
            <person name="Harada K."/>
        </authorList>
    </citation>
    <scope>NUCLEOTIDE SEQUENCE [LARGE SCALE GENOMIC DNA]</scope>
    <source>
        <strain evidence="6 8">B9</strain>
    </source>
</reference>
<accession>A0AAD1G2S6</accession>
<gene>
    <name evidence="7" type="ORF">DFR51_2802</name>
    <name evidence="6" type="ORF">SmB9_36240</name>
</gene>
<keyword evidence="9" id="KW-1185">Reference proteome</keyword>
<evidence type="ECO:0000256" key="2">
    <source>
        <dbReference type="ARBA" id="ARBA00022679"/>
    </source>
</evidence>
<dbReference type="EMBL" id="AP018711">
    <property type="protein sequence ID" value="BBE35966.1"/>
    <property type="molecule type" value="Genomic_DNA"/>
</dbReference>
<dbReference type="EMBL" id="RBWX01000009">
    <property type="protein sequence ID" value="RKS88155.1"/>
    <property type="molecule type" value="Genomic_DNA"/>
</dbReference>
<dbReference type="RefSeq" id="WP_121052143.1">
    <property type="nucleotide sequence ID" value="NZ_AP018711.1"/>
</dbReference>
<protein>
    <submittedName>
        <fullName evidence="6">1-acyl-sn-glycerol-3-phosphate acyltransferase</fullName>
    </submittedName>
</protein>
<dbReference type="KEGG" id="smic:SmB9_36240"/>
<evidence type="ECO:0000313" key="6">
    <source>
        <dbReference type="EMBL" id="BBE35966.1"/>
    </source>
</evidence>
<dbReference type="Pfam" id="PF01553">
    <property type="entry name" value="Acyltransferase"/>
    <property type="match status" value="1"/>
</dbReference>